<dbReference type="AlphaFoldDB" id="A0A927IGW2"/>
<evidence type="ECO:0000256" key="12">
    <source>
        <dbReference type="ARBA" id="ARBA00022837"/>
    </source>
</evidence>
<evidence type="ECO:0000256" key="9">
    <source>
        <dbReference type="ARBA" id="ARBA00022490"/>
    </source>
</evidence>
<feature type="binding site" evidence="15">
    <location>
        <position position="145"/>
    </location>
    <ligand>
        <name>a divalent metal cation</name>
        <dbReference type="ChEBI" id="CHEBI:60240"/>
    </ligand>
</feature>
<evidence type="ECO:0000256" key="3">
    <source>
        <dbReference type="ARBA" id="ARBA00001936"/>
    </source>
</evidence>
<dbReference type="GO" id="GO:0005737">
    <property type="term" value="C:cytoplasm"/>
    <property type="evidence" value="ECO:0007669"/>
    <property type="project" value="UniProtKB-SubCell"/>
</dbReference>
<dbReference type="PANTHER" id="PTHR10907">
    <property type="entry name" value="REGUCALCIN"/>
    <property type="match status" value="1"/>
</dbReference>
<comment type="cofactor">
    <cofactor evidence="3">
        <name>Mn(2+)</name>
        <dbReference type="ChEBI" id="CHEBI:29035"/>
    </cofactor>
</comment>
<evidence type="ECO:0000256" key="1">
    <source>
        <dbReference type="ARBA" id="ARBA00001589"/>
    </source>
</evidence>
<dbReference type="SUPFAM" id="SSF63829">
    <property type="entry name" value="Calcium-dependent phosphotriesterase"/>
    <property type="match status" value="1"/>
</dbReference>
<evidence type="ECO:0000256" key="11">
    <source>
        <dbReference type="ARBA" id="ARBA00022801"/>
    </source>
</evidence>
<dbReference type="EC" id="3.1.1.17" evidence="7"/>
<evidence type="ECO:0000256" key="13">
    <source>
        <dbReference type="ARBA" id="ARBA00032464"/>
    </source>
</evidence>
<accession>A0A927IGW2</accession>
<dbReference type="GO" id="GO:0004341">
    <property type="term" value="F:gluconolactonase activity"/>
    <property type="evidence" value="ECO:0007669"/>
    <property type="project" value="UniProtKB-EC"/>
</dbReference>
<dbReference type="PANTHER" id="PTHR10907:SF47">
    <property type="entry name" value="REGUCALCIN"/>
    <property type="match status" value="1"/>
</dbReference>
<keyword evidence="11" id="KW-0378">Hydrolase</keyword>
<comment type="cofactor">
    <cofactor evidence="15">
        <name>Zn(2+)</name>
        <dbReference type="ChEBI" id="CHEBI:29105"/>
    </cofactor>
    <text evidence="15">Binds 1 divalent metal cation per subunit.</text>
</comment>
<evidence type="ECO:0000259" key="16">
    <source>
        <dbReference type="Pfam" id="PF08450"/>
    </source>
</evidence>
<evidence type="ECO:0000256" key="8">
    <source>
        <dbReference type="ARBA" id="ARBA00016808"/>
    </source>
</evidence>
<evidence type="ECO:0000256" key="14">
    <source>
        <dbReference type="PIRSR" id="PIRSR605511-1"/>
    </source>
</evidence>
<name>A0A927IGW2_9BACT</name>
<organism evidence="17 18">
    <name type="scientific">Pelagicoccus enzymogenes</name>
    <dbReference type="NCBI Taxonomy" id="2773457"/>
    <lineage>
        <taxon>Bacteria</taxon>
        <taxon>Pseudomonadati</taxon>
        <taxon>Verrucomicrobiota</taxon>
        <taxon>Opitutia</taxon>
        <taxon>Puniceicoccales</taxon>
        <taxon>Pelagicoccaceae</taxon>
        <taxon>Pelagicoccus</taxon>
    </lineage>
</organism>
<evidence type="ECO:0000313" key="17">
    <source>
        <dbReference type="EMBL" id="MBD5781602.1"/>
    </source>
</evidence>
<keyword evidence="9" id="KW-0963">Cytoplasm</keyword>
<sequence length="291" mass="32157">MCDLQCVYHDRAQLGEGVFWSQNEQKVFWIDIEGQRVCRFDPESGENESVFVGQQVGTVVENAAGGLVVGLKDGVYALEFETGALHKWCDPMNGCRDNRLNDGKAGPDGRFYVGSMGPEGKQSLFCIDNDTTSIRTLEDQVTCSNGLAWSLDQGTLYYIDSPQRLVWAYDFDREAGTISNRRVVVDVRGEDCVPDGMTIDSEGKLWVAFWEGWGVRRYDPDTGTLLQEIKLPVARVTSCAFGGKDLDTLYITTASIGFEDADWKREPQAGGLFSVEPGVKGVPSFLFKALG</sequence>
<dbReference type="PRINTS" id="PR01791">
    <property type="entry name" value="REGUCALCIN"/>
</dbReference>
<feature type="binding site" evidence="15">
    <location>
        <position position="99"/>
    </location>
    <ligand>
        <name>substrate</name>
    </ligand>
</feature>
<gene>
    <name evidence="17" type="ORF">IEN85_19020</name>
</gene>
<dbReference type="InterPro" id="IPR008367">
    <property type="entry name" value="Regucalcin"/>
</dbReference>
<evidence type="ECO:0000256" key="15">
    <source>
        <dbReference type="PIRSR" id="PIRSR605511-2"/>
    </source>
</evidence>
<dbReference type="Pfam" id="PF08450">
    <property type="entry name" value="SGL"/>
    <property type="match status" value="1"/>
</dbReference>
<proteinExistence type="inferred from homology"/>
<feature type="binding site" evidence="15">
    <location>
        <position position="195"/>
    </location>
    <ligand>
        <name>a divalent metal cation</name>
        <dbReference type="ChEBI" id="CHEBI:60240"/>
    </ligand>
</feature>
<keyword evidence="10 15" id="KW-0479">Metal-binding</keyword>
<keyword evidence="18" id="KW-1185">Reference proteome</keyword>
<evidence type="ECO:0000313" key="18">
    <source>
        <dbReference type="Proteomes" id="UP000622317"/>
    </source>
</evidence>
<keyword evidence="15" id="KW-0862">Zinc</keyword>
<feature type="binding site" evidence="15">
    <location>
        <position position="16"/>
    </location>
    <ligand>
        <name>a divalent metal cation</name>
        <dbReference type="ChEBI" id="CHEBI:60240"/>
    </ligand>
</feature>
<evidence type="ECO:0000256" key="2">
    <source>
        <dbReference type="ARBA" id="ARBA00001913"/>
    </source>
</evidence>
<evidence type="ECO:0000256" key="10">
    <source>
        <dbReference type="ARBA" id="ARBA00022723"/>
    </source>
</evidence>
<dbReference type="GO" id="GO:0030234">
    <property type="term" value="F:enzyme regulator activity"/>
    <property type="evidence" value="ECO:0007669"/>
    <property type="project" value="InterPro"/>
</dbReference>
<dbReference type="Proteomes" id="UP000622317">
    <property type="component" value="Unassembled WGS sequence"/>
</dbReference>
<protein>
    <recommendedName>
        <fullName evidence="8">Regucalcin</fullName>
        <ecNumber evidence="7">3.1.1.17</ecNumber>
    </recommendedName>
    <alternativeName>
        <fullName evidence="13">Gluconolactonase</fullName>
    </alternativeName>
</protein>
<evidence type="ECO:0000256" key="7">
    <source>
        <dbReference type="ARBA" id="ARBA00013227"/>
    </source>
</evidence>
<dbReference type="EMBL" id="JACYFG010000051">
    <property type="protein sequence ID" value="MBD5781602.1"/>
    <property type="molecule type" value="Genomic_DNA"/>
</dbReference>
<dbReference type="Gene3D" id="2.120.10.30">
    <property type="entry name" value="TolB, C-terminal domain"/>
    <property type="match status" value="1"/>
</dbReference>
<comment type="similarity">
    <text evidence="6">Belongs to the SMP-30/CGR1 family.</text>
</comment>
<evidence type="ECO:0000256" key="6">
    <source>
        <dbReference type="ARBA" id="ARBA00008853"/>
    </source>
</evidence>
<comment type="caution">
    <text evidence="17">The sequence shown here is derived from an EMBL/GenBank/DDBJ whole genome shotgun (WGS) entry which is preliminary data.</text>
</comment>
<comment type="subcellular location">
    <subcellularLocation>
        <location evidence="5">Cytoplasm</location>
    </subcellularLocation>
</comment>
<feature type="domain" description="SMP-30/Gluconolactonase/LRE-like region" evidence="16">
    <location>
        <begin position="14"/>
        <end position="254"/>
    </location>
</feature>
<comment type="catalytic activity">
    <reaction evidence="1">
        <text>D-glucono-1,5-lactone + H2O = D-gluconate + H(+)</text>
        <dbReference type="Rhea" id="RHEA:10440"/>
        <dbReference type="ChEBI" id="CHEBI:15377"/>
        <dbReference type="ChEBI" id="CHEBI:15378"/>
        <dbReference type="ChEBI" id="CHEBI:16217"/>
        <dbReference type="ChEBI" id="CHEBI:18391"/>
        <dbReference type="EC" id="3.1.1.17"/>
    </reaction>
</comment>
<dbReference type="PRINTS" id="PR01790">
    <property type="entry name" value="SMP30FAMILY"/>
</dbReference>
<dbReference type="InterPro" id="IPR013658">
    <property type="entry name" value="SGL"/>
</dbReference>
<comment type="cofactor">
    <cofactor evidence="2">
        <name>Ca(2+)</name>
        <dbReference type="ChEBI" id="CHEBI:29108"/>
    </cofactor>
</comment>
<feature type="active site" description="Proton donor/acceptor" evidence="14">
    <location>
        <position position="195"/>
    </location>
</feature>
<dbReference type="GO" id="GO:0005509">
    <property type="term" value="F:calcium ion binding"/>
    <property type="evidence" value="ECO:0007669"/>
    <property type="project" value="InterPro"/>
</dbReference>
<feature type="binding site" evidence="15">
    <location>
        <position position="119"/>
    </location>
    <ligand>
        <name>substrate</name>
    </ligand>
</feature>
<dbReference type="InterPro" id="IPR005511">
    <property type="entry name" value="SMP-30"/>
</dbReference>
<comment type="cofactor">
    <cofactor evidence="4">
        <name>Mg(2+)</name>
        <dbReference type="ChEBI" id="CHEBI:18420"/>
    </cofactor>
</comment>
<reference evidence="17" key="1">
    <citation type="submission" date="2020-09" db="EMBL/GenBank/DDBJ databases">
        <title>Pelagicoccus enzymogenes sp. nov. with an EPS production, isolated from marine sediment.</title>
        <authorList>
            <person name="Feng X."/>
        </authorList>
    </citation>
    <scope>NUCLEOTIDE SEQUENCE</scope>
    <source>
        <strain evidence="17">NFK12</strain>
    </source>
</reference>
<evidence type="ECO:0000256" key="4">
    <source>
        <dbReference type="ARBA" id="ARBA00001946"/>
    </source>
</evidence>
<keyword evidence="12" id="KW-0106">Calcium</keyword>
<feature type="binding site" evidence="15">
    <location>
        <position position="101"/>
    </location>
    <ligand>
        <name>substrate</name>
    </ligand>
</feature>
<evidence type="ECO:0000256" key="5">
    <source>
        <dbReference type="ARBA" id="ARBA00004496"/>
    </source>
</evidence>
<dbReference type="GO" id="GO:0019853">
    <property type="term" value="P:L-ascorbic acid biosynthetic process"/>
    <property type="evidence" value="ECO:0007669"/>
    <property type="project" value="TreeGrafter"/>
</dbReference>
<dbReference type="InterPro" id="IPR011042">
    <property type="entry name" value="6-blade_b-propeller_TolB-like"/>
</dbReference>